<accession>A0A1Y2F5E6</accession>
<feature type="chain" id="PRO_5012146811" evidence="1">
    <location>
        <begin position="22"/>
        <end position="159"/>
    </location>
</feature>
<evidence type="ECO:0000256" key="1">
    <source>
        <dbReference type="SAM" id="SignalP"/>
    </source>
</evidence>
<evidence type="ECO:0000313" key="3">
    <source>
        <dbReference type="Proteomes" id="UP000193685"/>
    </source>
</evidence>
<dbReference type="RefSeq" id="XP_040723744.1">
    <property type="nucleotide sequence ID" value="XM_040865876.1"/>
</dbReference>
<dbReference type="Proteomes" id="UP000193685">
    <property type="component" value="Unassembled WGS sequence"/>
</dbReference>
<proteinExistence type="predicted"/>
<evidence type="ECO:0000313" key="2">
    <source>
        <dbReference type="EMBL" id="ORY79112.1"/>
    </source>
</evidence>
<dbReference type="AlphaFoldDB" id="A0A1Y2F5E6"/>
<keyword evidence="3" id="KW-1185">Reference proteome</keyword>
<name>A0A1Y2F5E6_PROLT</name>
<keyword evidence="1" id="KW-0732">Signal</keyword>
<gene>
    <name evidence="2" type="ORF">BCR37DRAFT_104315</name>
</gene>
<dbReference type="GeneID" id="63782475"/>
<comment type="caution">
    <text evidence="2">The sequence shown here is derived from an EMBL/GenBank/DDBJ whole genome shotgun (WGS) entry which is preliminary data.</text>
</comment>
<reference evidence="2 3" key="1">
    <citation type="submission" date="2016-07" db="EMBL/GenBank/DDBJ databases">
        <title>Pervasive Adenine N6-methylation of Active Genes in Fungi.</title>
        <authorList>
            <consortium name="DOE Joint Genome Institute"/>
            <person name="Mondo S.J."/>
            <person name="Dannebaum R.O."/>
            <person name="Kuo R.C."/>
            <person name="Labutti K."/>
            <person name="Haridas S."/>
            <person name="Kuo A."/>
            <person name="Salamov A."/>
            <person name="Ahrendt S.R."/>
            <person name="Lipzen A."/>
            <person name="Sullivan W."/>
            <person name="Andreopoulos W.B."/>
            <person name="Clum A."/>
            <person name="Lindquist E."/>
            <person name="Daum C."/>
            <person name="Ramamoorthy G.K."/>
            <person name="Gryganskyi A."/>
            <person name="Culley D."/>
            <person name="Magnuson J.K."/>
            <person name="James T.Y."/>
            <person name="O'Malley M.A."/>
            <person name="Stajich J.E."/>
            <person name="Spatafora J.W."/>
            <person name="Visel A."/>
            <person name="Grigoriev I.V."/>
        </authorList>
    </citation>
    <scope>NUCLEOTIDE SEQUENCE [LARGE SCALE GENOMIC DNA]</scope>
    <source>
        <strain evidence="2 3">12-1054</strain>
    </source>
</reference>
<dbReference type="EMBL" id="MCFI01000016">
    <property type="protein sequence ID" value="ORY79112.1"/>
    <property type="molecule type" value="Genomic_DNA"/>
</dbReference>
<feature type="signal peptide" evidence="1">
    <location>
        <begin position="1"/>
        <end position="21"/>
    </location>
</feature>
<protein>
    <submittedName>
        <fullName evidence="2">Uncharacterized protein</fullName>
    </submittedName>
</protein>
<organism evidence="2 3">
    <name type="scientific">Protomyces lactucae-debilis</name>
    <dbReference type="NCBI Taxonomy" id="2754530"/>
    <lineage>
        <taxon>Eukaryota</taxon>
        <taxon>Fungi</taxon>
        <taxon>Dikarya</taxon>
        <taxon>Ascomycota</taxon>
        <taxon>Taphrinomycotina</taxon>
        <taxon>Taphrinomycetes</taxon>
        <taxon>Taphrinales</taxon>
        <taxon>Protomycetaceae</taxon>
        <taxon>Protomyces</taxon>
    </lineage>
</organism>
<sequence length="159" mass="18049">MTHWSFIILSFCSLLSYKVHAVDVQQTKDCTMSLRFLHKRPSSKPNDHTTCAGACWTLMGKIPDFGKVYDSANTLYCYRPIVPIRYWVNGTTVSHKAGRNLPLASEYLCFCDARLMYDKVPVSCNSDQMHDIAEAVIKQWTSVNQGDTEITTEPWTLCA</sequence>